<accession>A0A951J1Y3</accession>
<dbReference type="AlphaFoldDB" id="A0A951J1Y3"/>
<gene>
    <name evidence="1" type="ORF">EGN73_17950</name>
</gene>
<keyword evidence="2" id="KW-1185">Reference proteome</keyword>
<dbReference type="EMBL" id="RPHB01000009">
    <property type="protein sequence ID" value="MBW3469682.1"/>
    <property type="molecule type" value="Genomic_DNA"/>
</dbReference>
<organism evidence="1 2">
    <name type="scientific">Arthrospiribacter ruber</name>
    <dbReference type="NCBI Taxonomy" id="2487934"/>
    <lineage>
        <taxon>Bacteria</taxon>
        <taxon>Pseudomonadati</taxon>
        <taxon>Bacteroidota</taxon>
        <taxon>Cytophagia</taxon>
        <taxon>Cytophagales</taxon>
        <taxon>Cyclobacteriaceae</taxon>
        <taxon>Arthrospiribacter</taxon>
    </lineage>
</organism>
<dbReference type="Proteomes" id="UP000727490">
    <property type="component" value="Unassembled WGS sequence"/>
</dbReference>
<reference evidence="1 2" key="1">
    <citation type="journal article" date="2020" name="Syst. Appl. Microbiol.">
        <title>Arthrospiribacter ruber gen. nov., sp. nov., a novel bacterium isolated from Arthrospira cultures.</title>
        <authorList>
            <person name="Waleron M."/>
            <person name="Misztak A."/>
            <person name="Waleron M.M."/>
            <person name="Furmaniak M."/>
            <person name="Mrozik A."/>
            <person name="Waleron K."/>
        </authorList>
    </citation>
    <scope>NUCLEOTIDE SEQUENCE [LARGE SCALE GENOMIC DNA]</scope>
    <source>
        <strain evidence="1 2">DPMB0001</strain>
    </source>
</reference>
<protein>
    <submittedName>
        <fullName evidence="1">Uncharacterized protein</fullName>
    </submittedName>
</protein>
<proteinExistence type="predicted"/>
<evidence type="ECO:0000313" key="2">
    <source>
        <dbReference type="Proteomes" id="UP000727490"/>
    </source>
</evidence>
<evidence type="ECO:0000313" key="1">
    <source>
        <dbReference type="EMBL" id="MBW3469682.1"/>
    </source>
</evidence>
<name>A0A951J1Y3_9BACT</name>
<comment type="caution">
    <text evidence="1">The sequence shown here is derived from an EMBL/GenBank/DDBJ whole genome shotgun (WGS) entry which is preliminary data.</text>
</comment>
<dbReference type="RefSeq" id="WP_219292951.1">
    <property type="nucleotide sequence ID" value="NZ_RPHB01000009.1"/>
</dbReference>
<sequence length="92" mass="10829">MNNQRNEDIINRLIKVADTLKPEIKSFFISYPYYLQYFKNLPGDEIKIENVIIGISFTYSWMPTILKNINIQNKSEILKVLNNAKKGEVNLY</sequence>